<dbReference type="PANTHER" id="PTHR39087">
    <property type="entry name" value="UPF0104 MEMBRANE PROTEIN MJ1595"/>
    <property type="match status" value="1"/>
</dbReference>
<evidence type="ECO:0000256" key="5">
    <source>
        <dbReference type="ARBA" id="ARBA00023136"/>
    </source>
</evidence>
<protein>
    <submittedName>
        <fullName evidence="7">Uncharacterized membrane protein YbhN (UPF0104 family)</fullName>
    </submittedName>
</protein>
<feature type="transmembrane region" description="Helical" evidence="6">
    <location>
        <begin position="598"/>
        <end position="618"/>
    </location>
</feature>
<keyword evidence="8" id="KW-1185">Reference proteome</keyword>
<name>A0A4R7I5D1_9ACTN</name>
<feature type="transmembrane region" description="Helical" evidence="6">
    <location>
        <begin position="744"/>
        <end position="763"/>
    </location>
</feature>
<feature type="transmembrane region" description="Helical" evidence="6">
    <location>
        <begin position="486"/>
        <end position="506"/>
    </location>
</feature>
<feature type="transmembrane region" description="Helical" evidence="6">
    <location>
        <begin position="713"/>
        <end position="732"/>
    </location>
</feature>
<dbReference type="PANTHER" id="PTHR39087:SF2">
    <property type="entry name" value="UPF0104 MEMBRANE PROTEIN MJ1595"/>
    <property type="match status" value="1"/>
</dbReference>
<dbReference type="Gene3D" id="1.10.510.10">
    <property type="entry name" value="Transferase(Phosphotransferase) domain 1"/>
    <property type="match status" value="1"/>
</dbReference>
<dbReference type="InterPro" id="IPR022791">
    <property type="entry name" value="L-PG_synthase/AglD"/>
</dbReference>
<feature type="transmembrane region" description="Helical" evidence="6">
    <location>
        <begin position="630"/>
        <end position="654"/>
    </location>
</feature>
<feature type="transmembrane region" description="Helical" evidence="6">
    <location>
        <begin position="100"/>
        <end position="118"/>
    </location>
</feature>
<dbReference type="Proteomes" id="UP000294558">
    <property type="component" value="Unassembled WGS sequence"/>
</dbReference>
<dbReference type="InterPro" id="IPR011009">
    <property type="entry name" value="Kinase-like_dom_sf"/>
</dbReference>
<reference evidence="7 8" key="1">
    <citation type="submission" date="2019-03" db="EMBL/GenBank/DDBJ databases">
        <title>Sequencing the genomes of 1000 actinobacteria strains.</title>
        <authorList>
            <person name="Klenk H.-P."/>
        </authorList>
    </citation>
    <scope>NUCLEOTIDE SEQUENCE [LARGE SCALE GENOMIC DNA]</scope>
    <source>
        <strain evidence="7 8">DSM 18936</strain>
    </source>
</reference>
<dbReference type="GO" id="GO:0005886">
    <property type="term" value="C:plasma membrane"/>
    <property type="evidence" value="ECO:0007669"/>
    <property type="project" value="UniProtKB-SubCell"/>
</dbReference>
<keyword evidence="3 6" id="KW-0812">Transmembrane</keyword>
<dbReference type="EMBL" id="SOAU01000001">
    <property type="protein sequence ID" value="TDT17976.1"/>
    <property type="molecule type" value="Genomic_DNA"/>
</dbReference>
<comment type="subcellular location">
    <subcellularLocation>
        <location evidence="1">Cell membrane</location>
        <topology evidence="1">Multi-pass membrane protein</topology>
    </subcellularLocation>
</comment>
<accession>A0A4R7I5D1</accession>
<dbReference type="Pfam" id="PF03706">
    <property type="entry name" value="LPG_synthase_TM"/>
    <property type="match status" value="1"/>
</dbReference>
<evidence type="ECO:0000313" key="7">
    <source>
        <dbReference type="EMBL" id="TDT17976.1"/>
    </source>
</evidence>
<evidence type="ECO:0000256" key="3">
    <source>
        <dbReference type="ARBA" id="ARBA00022692"/>
    </source>
</evidence>
<feature type="transmembrane region" description="Helical" evidence="6">
    <location>
        <begin position="685"/>
        <end position="707"/>
    </location>
</feature>
<evidence type="ECO:0000256" key="4">
    <source>
        <dbReference type="ARBA" id="ARBA00022989"/>
    </source>
</evidence>
<comment type="caution">
    <text evidence="7">The sequence shown here is derived from an EMBL/GenBank/DDBJ whole genome shotgun (WGS) entry which is preliminary data.</text>
</comment>
<evidence type="ECO:0000256" key="2">
    <source>
        <dbReference type="ARBA" id="ARBA00022475"/>
    </source>
</evidence>
<proteinExistence type="predicted"/>
<keyword evidence="4 6" id="KW-1133">Transmembrane helix</keyword>
<evidence type="ECO:0000256" key="6">
    <source>
        <dbReference type="SAM" id="Phobius"/>
    </source>
</evidence>
<evidence type="ECO:0000256" key="1">
    <source>
        <dbReference type="ARBA" id="ARBA00004651"/>
    </source>
</evidence>
<feature type="transmembrane region" description="Helical" evidence="6">
    <location>
        <begin position="26"/>
        <end position="44"/>
    </location>
</feature>
<organism evidence="7 8">
    <name type="scientific">Ilumatobacter fluminis</name>
    <dbReference type="NCBI Taxonomy" id="467091"/>
    <lineage>
        <taxon>Bacteria</taxon>
        <taxon>Bacillati</taxon>
        <taxon>Actinomycetota</taxon>
        <taxon>Acidimicrobiia</taxon>
        <taxon>Acidimicrobiales</taxon>
        <taxon>Ilumatobacteraceae</taxon>
        <taxon>Ilumatobacter</taxon>
    </lineage>
</organism>
<keyword evidence="5 6" id="KW-0472">Membrane</keyword>
<keyword evidence="2" id="KW-1003">Cell membrane</keyword>
<gene>
    <name evidence="7" type="ORF">BDK89_3590</name>
</gene>
<dbReference type="AlphaFoldDB" id="A0A4R7I5D1"/>
<sequence>MFDRPPAEVSQIFASDRDETRVRRPADAVMVVVSAIVVALAGWASGGDSELETWIADIFDDAPAWMRSIAVVGFSLCGIAVLALVAVVAFRSRWALVRDVFTAIIVTLLTVVVLGQWVSSEWPDLVPEIWADATPPFPIVRVAMVVAVLLTVRPSLTAPLRRLDRWVIGTSVVGALMLGYGTLTTVIGGLGVGIGAAALVRFVFGTSIGLPTLDRVTAALHDLNVAAVDLAYLPEQPNGWLEVTGRDREGPIAVRIYGRDAADSAFANRLWRAMWYRDAAWSLGVSRQELAEHEALLLLLAHRSGIVVPDVVAVGSTSTGDVMLVTRRDEGRSLDDLTDDELDDALIGSVWEAIEGLHRHGMVHGHLDPSRITVGPDGTIGFLDLARGSMTPSPPKRRLDLVETLTTTALLVGPERAIAAAAASPMRHDLEESVSTLQSAALSRELSGEVRRADLDVDDLRTGLVEALGVETPELAKLRRVRWVDILMIALAFVAANALISWIASIDLDTFIDELQSASLGWLLLAFIISQSTNIAETISMMGVVSHPLPFGPTMQFQYAVSYIGLAVPSDAGRIAMTIRYLQKLGVPTRVAVGQGPFTTVFGWLIDLVLLLVSARVVGADIDLPDDTDFTGFITIVIILAVAAVIAVVVVLAVPKFRSRVLPPIIETVHELKGAVSEPDRAAKLLGGLVAKKLLFAMTLAAILYAYGEPLSFATVVFVNTAVSWFAGVFPVPGGIGVAEASFVVGLTAFGVPDTVALAVALTHRLFTTYLPPIAGFFTMKRLEQRGYL</sequence>
<feature type="transmembrane region" description="Helical" evidence="6">
    <location>
        <begin position="138"/>
        <end position="156"/>
    </location>
</feature>
<feature type="transmembrane region" description="Helical" evidence="6">
    <location>
        <begin position="64"/>
        <end position="88"/>
    </location>
</feature>
<dbReference type="SUPFAM" id="SSF56112">
    <property type="entry name" value="Protein kinase-like (PK-like)"/>
    <property type="match status" value="1"/>
</dbReference>
<evidence type="ECO:0000313" key="8">
    <source>
        <dbReference type="Proteomes" id="UP000294558"/>
    </source>
</evidence>
<feature type="transmembrane region" description="Helical" evidence="6">
    <location>
        <begin position="518"/>
        <end position="536"/>
    </location>
</feature>